<dbReference type="EMBL" id="JBHXCV010000012">
    <property type="protein sequence ID" value="MFD6795324.1"/>
    <property type="molecule type" value="Genomic_DNA"/>
</dbReference>
<sequence length="130" mass="14727">MAGNIFVLGLDEQNLSTLHDVAGFADYRFRPLLSAEELVEADRLPMQSLLDKARRQLSEFDGSVDAIVGYWDFPVSSMVPILCRERGLRAATLESVLKCEHKYWSRVVQSEVIDEYPVRRRAAGRGRAAR</sequence>
<evidence type="ECO:0000313" key="1">
    <source>
        <dbReference type="EMBL" id="MFD6795324.1"/>
    </source>
</evidence>
<protein>
    <recommendedName>
        <fullName evidence="3">Biotin carboxylase</fullName>
    </recommendedName>
</protein>
<comment type="caution">
    <text evidence="1">The sequence shown here is derived from an EMBL/GenBank/DDBJ whole genome shotgun (WGS) entry which is preliminary data.</text>
</comment>
<reference evidence="1 2" key="1">
    <citation type="submission" date="2024-09" db="EMBL/GenBank/DDBJ databases">
        <title>The Natural Products Discovery Center: Release of the First 8490 Sequenced Strains for Exploring Actinobacteria Biosynthetic Diversity.</title>
        <authorList>
            <person name="Kalkreuter E."/>
            <person name="Kautsar S.A."/>
            <person name="Yang D."/>
            <person name="Bader C.D."/>
            <person name="Teijaro C.N."/>
            <person name="Fluegel L."/>
            <person name="Davis C.M."/>
            <person name="Simpson J.R."/>
            <person name="Lauterbach L."/>
            <person name="Steele A.D."/>
            <person name="Gui C."/>
            <person name="Meng S."/>
            <person name="Li G."/>
            <person name="Viehrig K."/>
            <person name="Ye F."/>
            <person name="Su P."/>
            <person name="Kiefer A.F."/>
            <person name="Nichols A."/>
            <person name="Cepeda A.J."/>
            <person name="Yan W."/>
            <person name="Fan B."/>
            <person name="Jiang Y."/>
            <person name="Adhikari A."/>
            <person name="Zheng C.-J."/>
            <person name="Schuster L."/>
            <person name="Cowan T.M."/>
            <person name="Smanski M.J."/>
            <person name="Chevrette M.G."/>
            <person name="De Carvalho L.P.S."/>
            <person name="Shen B."/>
        </authorList>
    </citation>
    <scope>NUCLEOTIDE SEQUENCE [LARGE SCALE GENOMIC DNA]</scope>
    <source>
        <strain evidence="1 2">NPDC060353</strain>
    </source>
</reference>
<accession>A0ABW6G806</accession>
<gene>
    <name evidence="1" type="ORF">ACFWGY_18480</name>
</gene>
<evidence type="ECO:0000313" key="2">
    <source>
        <dbReference type="Proteomes" id="UP001598673"/>
    </source>
</evidence>
<proteinExistence type="predicted"/>
<dbReference type="Proteomes" id="UP001598673">
    <property type="component" value="Unassembled WGS sequence"/>
</dbReference>
<evidence type="ECO:0008006" key="3">
    <source>
        <dbReference type="Google" id="ProtNLM"/>
    </source>
</evidence>
<name>A0ABW6G806_9PSEU</name>
<dbReference type="RefSeq" id="WP_307876693.1">
    <property type="nucleotide sequence ID" value="NZ_JANBBF010000009.1"/>
</dbReference>
<organism evidence="1 2">
    <name type="scientific">Prauserella salsuginis</name>
    <dbReference type="NCBI Taxonomy" id="387889"/>
    <lineage>
        <taxon>Bacteria</taxon>
        <taxon>Bacillati</taxon>
        <taxon>Actinomycetota</taxon>
        <taxon>Actinomycetes</taxon>
        <taxon>Pseudonocardiales</taxon>
        <taxon>Pseudonocardiaceae</taxon>
        <taxon>Prauserella</taxon>
        <taxon>Prauserella salsuginis group</taxon>
    </lineage>
</organism>
<keyword evidence="2" id="KW-1185">Reference proteome</keyword>